<evidence type="ECO:0000313" key="1">
    <source>
        <dbReference type="EMBL" id="KAH1082397.1"/>
    </source>
</evidence>
<evidence type="ECO:0000313" key="2">
    <source>
        <dbReference type="Proteomes" id="UP000828251"/>
    </source>
</evidence>
<accession>A0A9D3VH13</accession>
<evidence type="ECO:0008006" key="3">
    <source>
        <dbReference type="Google" id="ProtNLM"/>
    </source>
</evidence>
<dbReference type="Proteomes" id="UP000828251">
    <property type="component" value="Unassembled WGS sequence"/>
</dbReference>
<dbReference type="OrthoDB" id="1686990at2759"/>
<proteinExistence type="predicted"/>
<gene>
    <name evidence="1" type="ORF">J1N35_022158</name>
</gene>
<sequence>MSSVLQKQHENFCTVKEIMTNSEDLLGGQVVLARQSTITNLMNSKQKTGTPVKKHMLKLMGFFAEVEDNGAELDVYMQIEIVFM</sequence>
<keyword evidence="2" id="KW-1185">Reference proteome</keyword>
<protein>
    <recommendedName>
        <fullName evidence="3">Gag/pol protein</fullName>
    </recommendedName>
</protein>
<comment type="caution">
    <text evidence="1">The sequence shown here is derived from an EMBL/GenBank/DDBJ whole genome shotgun (WGS) entry which is preliminary data.</text>
</comment>
<name>A0A9D3VH13_9ROSI</name>
<dbReference type="AlphaFoldDB" id="A0A9D3VH13"/>
<organism evidence="1 2">
    <name type="scientific">Gossypium stocksii</name>
    <dbReference type="NCBI Taxonomy" id="47602"/>
    <lineage>
        <taxon>Eukaryota</taxon>
        <taxon>Viridiplantae</taxon>
        <taxon>Streptophyta</taxon>
        <taxon>Embryophyta</taxon>
        <taxon>Tracheophyta</taxon>
        <taxon>Spermatophyta</taxon>
        <taxon>Magnoliopsida</taxon>
        <taxon>eudicotyledons</taxon>
        <taxon>Gunneridae</taxon>
        <taxon>Pentapetalae</taxon>
        <taxon>rosids</taxon>
        <taxon>malvids</taxon>
        <taxon>Malvales</taxon>
        <taxon>Malvaceae</taxon>
        <taxon>Malvoideae</taxon>
        <taxon>Gossypium</taxon>
    </lineage>
</organism>
<dbReference type="EMBL" id="JAIQCV010000007">
    <property type="protein sequence ID" value="KAH1082397.1"/>
    <property type="molecule type" value="Genomic_DNA"/>
</dbReference>
<reference evidence="1 2" key="1">
    <citation type="journal article" date="2021" name="Plant Biotechnol. J.">
        <title>Multi-omics assisted identification of the key and species-specific regulatory components of drought-tolerant mechanisms in Gossypium stocksii.</title>
        <authorList>
            <person name="Yu D."/>
            <person name="Ke L."/>
            <person name="Zhang D."/>
            <person name="Wu Y."/>
            <person name="Sun Y."/>
            <person name="Mei J."/>
            <person name="Sun J."/>
            <person name="Sun Y."/>
        </authorList>
    </citation>
    <scope>NUCLEOTIDE SEQUENCE [LARGE SCALE GENOMIC DNA]</scope>
    <source>
        <strain evidence="2">cv. E1</strain>
        <tissue evidence="1">Leaf</tissue>
    </source>
</reference>